<evidence type="ECO:0000313" key="3">
    <source>
        <dbReference type="Proteomes" id="UP000247702"/>
    </source>
</evidence>
<dbReference type="AlphaFoldDB" id="A0A2Z6S523"/>
<dbReference type="Proteomes" id="UP000247702">
    <property type="component" value="Unassembled WGS sequence"/>
</dbReference>
<gene>
    <name evidence="2" type="ORF">RCL2_001448000</name>
    <name evidence="1" type="ORF">RclHR1_06520011</name>
</gene>
<dbReference type="EMBL" id="BLAL01000169">
    <property type="protein sequence ID" value="GES87490.1"/>
    <property type="molecule type" value="Genomic_DNA"/>
</dbReference>
<sequence length="105" mass="12519">MELRRQTDIYARKRQGECCGFVGKKSNNLSWMCNTKHRWYAPLELMREQHSWCPHCPNKRERICRYILEDLTGKSFPLARSSFLDGLHLDGYCRELNLAFEHNGR</sequence>
<proteinExistence type="predicted"/>
<protein>
    <recommendedName>
        <fullName evidence="4">Zinc-ribbon domain-containing protein</fullName>
    </recommendedName>
</protein>
<organism evidence="1 3">
    <name type="scientific">Rhizophagus clarus</name>
    <dbReference type="NCBI Taxonomy" id="94130"/>
    <lineage>
        <taxon>Eukaryota</taxon>
        <taxon>Fungi</taxon>
        <taxon>Fungi incertae sedis</taxon>
        <taxon>Mucoromycota</taxon>
        <taxon>Glomeromycotina</taxon>
        <taxon>Glomeromycetes</taxon>
        <taxon>Glomerales</taxon>
        <taxon>Glomeraceae</taxon>
        <taxon>Rhizophagus</taxon>
    </lineage>
</organism>
<comment type="caution">
    <text evidence="1">The sequence shown here is derived from an EMBL/GenBank/DDBJ whole genome shotgun (WGS) entry which is preliminary data.</text>
</comment>
<accession>A0A2Z6S523</accession>
<evidence type="ECO:0000313" key="2">
    <source>
        <dbReference type="EMBL" id="GES87490.1"/>
    </source>
</evidence>
<reference evidence="2" key="2">
    <citation type="submission" date="2019-10" db="EMBL/GenBank/DDBJ databases">
        <title>Conservation and host-specific expression of non-tandemly repeated heterogenous ribosome RNA gene in arbuscular mycorrhizal fungi.</title>
        <authorList>
            <person name="Maeda T."/>
            <person name="Kobayashi Y."/>
            <person name="Nakagawa T."/>
            <person name="Ezawa T."/>
            <person name="Yamaguchi K."/>
            <person name="Bino T."/>
            <person name="Nishimoto Y."/>
            <person name="Shigenobu S."/>
            <person name="Kawaguchi M."/>
        </authorList>
    </citation>
    <scope>NUCLEOTIDE SEQUENCE</scope>
    <source>
        <strain evidence="2">HR1</strain>
    </source>
</reference>
<evidence type="ECO:0008006" key="4">
    <source>
        <dbReference type="Google" id="ProtNLM"/>
    </source>
</evidence>
<dbReference type="Proteomes" id="UP000615446">
    <property type="component" value="Unassembled WGS sequence"/>
</dbReference>
<reference evidence="1 3" key="1">
    <citation type="submission" date="2017-11" db="EMBL/GenBank/DDBJ databases">
        <title>The genome of Rhizophagus clarus HR1 reveals common genetic basis of auxotrophy among arbuscular mycorrhizal fungi.</title>
        <authorList>
            <person name="Kobayashi Y."/>
        </authorList>
    </citation>
    <scope>NUCLEOTIDE SEQUENCE [LARGE SCALE GENOMIC DNA]</scope>
    <source>
        <strain evidence="1 3">HR1</strain>
    </source>
</reference>
<name>A0A2Z6S523_9GLOM</name>
<dbReference type="EMBL" id="BEXD01004040">
    <property type="protein sequence ID" value="GBC05955.1"/>
    <property type="molecule type" value="Genomic_DNA"/>
</dbReference>
<evidence type="ECO:0000313" key="1">
    <source>
        <dbReference type="EMBL" id="GBC05955.1"/>
    </source>
</evidence>
<keyword evidence="3" id="KW-1185">Reference proteome</keyword>